<organism evidence="1 2">
    <name type="scientific">Natrinema salsiterrestre</name>
    <dbReference type="NCBI Taxonomy" id="2950540"/>
    <lineage>
        <taxon>Archaea</taxon>
        <taxon>Methanobacteriati</taxon>
        <taxon>Methanobacteriota</taxon>
        <taxon>Stenosarchaea group</taxon>
        <taxon>Halobacteria</taxon>
        <taxon>Halobacteriales</taxon>
        <taxon>Natrialbaceae</taxon>
        <taxon>Natrinema</taxon>
    </lineage>
</organism>
<dbReference type="EMBL" id="JAMQOT010000013">
    <property type="protein sequence ID" value="MDF9748296.1"/>
    <property type="molecule type" value="Genomic_DNA"/>
</dbReference>
<gene>
    <name evidence="1" type="ORF">NDI89_22295</name>
</gene>
<dbReference type="InterPro" id="IPR055755">
    <property type="entry name" value="DUF7331"/>
</dbReference>
<keyword evidence="2" id="KW-1185">Reference proteome</keyword>
<dbReference type="RefSeq" id="WP_277524878.1">
    <property type="nucleotide sequence ID" value="NZ_JAMQOT010000013.1"/>
</dbReference>
<evidence type="ECO:0000313" key="2">
    <source>
        <dbReference type="Proteomes" id="UP001154061"/>
    </source>
</evidence>
<name>A0A9Q4L4Q7_9EURY</name>
<reference evidence="1" key="1">
    <citation type="submission" date="2022-06" db="EMBL/GenBank/DDBJ databases">
        <title>Natrinema sp. a new haloarchaeum isolate from saline soil.</title>
        <authorList>
            <person name="Strakova D."/>
            <person name="Galisteo C."/>
            <person name="Sanchez-Porro C."/>
            <person name="Ventosa A."/>
        </authorList>
    </citation>
    <scope>NUCLEOTIDE SEQUENCE</scope>
    <source>
        <strain evidence="1">S1CR25-10</strain>
    </source>
</reference>
<dbReference type="Proteomes" id="UP001154061">
    <property type="component" value="Unassembled WGS sequence"/>
</dbReference>
<proteinExistence type="predicted"/>
<comment type="caution">
    <text evidence="1">The sequence shown here is derived from an EMBL/GenBank/DDBJ whole genome shotgun (WGS) entry which is preliminary data.</text>
</comment>
<dbReference type="AlphaFoldDB" id="A0A9Q4L4Q7"/>
<dbReference type="Pfam" id="PF24018">
    <property type="entry name" value="DUF7331"/>
    <property type="match status" value="1"/>
</dbReference>
<evidence type="ECO:0000313" key="1">
    <source>
        <dbReference type="EMBL" id="MDF9748296.1"/>
    </source>
</evidence>
<sequence length="57" mass="6243">MPTDKANSNTNGYADASDPADYVVAFNTADEQLVLYDEHQPTAWIQSTRAIPITDAK</sequence>
<protein>
    <submittedName>
        <fullName evidence="1">Uncharacterized protein</fullName>
    </submittedName>
</protein>
<accession>A0A9Q4L4Q7</accession>